<comment type="caution">
    <text evidence="6">The sequence shown here is derived from an EMBL/GenBank/DDBJ whole genome shotgun (WGS) entry which is preliminary data.</text>
</comment>
<evidence type="ECO:0000256" key="4">
    <source>
        <dbReference type="ARBA" id="ARBA00023052"/>
    </source>
</evidence>
<comment type="subunit">
    <text evidence="2">Homodimer.</text>
</comment>
<dbReference type="InterPro" id="IPR009014">
    <property type="entry name" value="Transketo_C/PFOR_II"/>
</dbReference>
<dbReference type="SUPFAM" id="SSF52922">
    <property type="entry name" value="TK C-terminal domain-like"/>
    <property type="match status" value="1"/>
</dbReference>
<proteinExistence type="predicted"/>
<dbReference type="Proteomes" id="UP001501470">
    <property type="component" value="Unassembled WGS sequence"/>
</dbReference>
<dbReference type="InterPro" id="IPR005477">
    <property type="entry name" value="Dxylulose-5-P_synthase"/>
</dbReference>
<evidence type="ECO:0000256" key="3">
    <source>
        <dbReference type="ARBA" id="ARBA00022679"/>
    </source>
</evidence>
<evidence type="ECO:0000313" key="7">
    <source>
        <dbReference type="Proteomes" id="UP001501470"/>
    </source>
</evidence>
<accession>A0ABN1ZP50</accession>
<gene>
    <name evidence="6" type="ORF">GCM10009827_011340</name>
</gene>
<protein>
    <recommendedName>
        <fullName evidence="5">Transketolase C-terminal domain-containing protein</fullName>
    </recommendedName>
</protein>
<evidence type="ECO:0000259" key="5">
    <source>
        <dbReference type="Pfam" id="PF02780"/>
    </source>
</evidence>
<dbReference type="InterPro" id="IPR033248">
    <property type="entry name" value="Transketolase_C"/>
</dbReference>
<dbReference type="EMBL" id="BAAAQD010000001">
    <property type="protein sequence ID" value="GAA1501539.1"/>
    <property type="molecule type" value="Genomic_DNA"/>
</dbReference>
<comment type="cofactor">
    <cofactor evidence="1">
        <name>Mg(2+)</name>
        <dbReference type="ChEBI" id="CHEBI:18420"/>
    </cofactor>
</comment>
<keyword evidence="7" id="KW-1185">Reference proteome</keyword>
<keyword evidence="4" id="KW-0786">Thiamine pyrophosphate</keyword>
<reference evidence="6 7" key="1">
    <citation type="journal article" date="2019" name="Int. J. Syst. Evol. Microbiol.">
        <title>The Global Catalogue of Microorganisms (GCM) 10K type strain sequencing project: providing services to taxonomists for standard genome sequencing and annotation.</title>
        <authorList>
            <consortium name="The Broad Institute Genomics Platform"/>
            <consortium name="The Broad Institute Genome Sequencing Center for Infectious Disease"/>
            <person name="Wu L."/>
            <person name="Ma J."/>
        </authorList>
    </citation>
    <scope>NUCLEOTIDE SEQUENCE [LARGE SCALE GENOMIC DNA]</scope>
    <source>
        <strain evidence="6 7">JCM 15933</strain>
    </source>
</reference>
<name>A0ABN1ZP50_9ACTN</name>
<dbReference type="PANTHER" id="PTHR43322:SF5">
    <property type="entry name" value="1-DEOXY-D-XYLULOSE-5-PHOSPHATE SYNTHASE, CHLOROPLASTIC"/>
    <property type="match status" value="1"/>
</dbReference>
<dbReference type="Pfam" id="PF02780">
    <property type="entry name" value="Transketolase_C"/>
    <property type="match status" value="1"/>
</dbReference>
<keyword evidence="3" id="KW-0808">Transferase</keyword>
<sequence length="114" mass="11913">MIDSGDVVDPRWVRPVNPALADLARAHRLVVPVEDGIRAGGVGAALAQYLSRRGVSTPVRTLGLPTRFVPHGGRDELLGRYGLDPEGIAAAVLDGLADTHGADAGPLRGHPAQR</sequence>
<dbReference type="RefSeq" id="WP_344500170.1">
    <property type="nucleotide sequence ID" value="NZ_BAAAQD010000001.1"/>
</dbReference>
<dbReference type="PANTHER" id="PTHR43322">
    <property type="entry name" value="1-D-DEOXYXYLULOSE 5-PHOSPHATE SYNTHASE-RELATED"/>
    <property type="match status" value="1"/>
</dbReference>
<evidence type="ECO:0000256" key="2">
    <source>
        <dbReference type="ARBA" id="ARBA00011738"/>
    </source>
</evidence>
<feature type="domain" description="Transketolase C-terminal" evidence="5">
    <location>
        <begin position="6"/>
        <end position="88"/>
    </location>
</feature>
<organism evidence="6 7">
    <name type="scientific">Dactylosporangium maewongense</name>
    <dbReference type="NCBI Taxonomy" id="634393"/>
    <lineage>
        <taxon>Bacteria</taxon>
        <taxon>Bacillati</taxon>
        <taxon>Actinomycetota</taxon>
        <taxon>Actinomycetes</taxon>
        <taxon>Micromonosporales</taxon>
        <taxon>Micromonosporaceae</taxon>
        <taxon>Dactylosporangium</taxon>
    </lineage>
</organism>
<dbReference type="Gene3D" id="3.40.50.920">
    <property type="match status" value="1"/>
</dbReference>
<evidence type="ECO:0000256" key="1">
    <source>
        <dbReference type="ARBA" id="ARBA00001946"/>
    </source>
</evidence>
<evidence type="ECO:0000313" key="6">
    <source>
        <dbReference type="EMBL" id="GAA1501539.1"/>
    </source>
</evidence>